<protein>
    <submittedName>
        <fullName evidence="1">Uncharacterized protein</fullName>
    </submittedName>
</protein>
<dbReference type="OrthoDB" id="2143914at2759"/>
<proteinExistence type="predicted"/>
<evidence type="ECO:0000313" key="1">
    <source>
        <dbReference type="EMBL" id="OMO95960.1"/>
    </source>
</evidence>
<comment type="caution">
    <text evidence="1">The sequence shown here is derived from an EMBL/GenBank/DDBJ whole genome shotgun (WGS) entry which is preliminary data.</text>
</comment>
<keyword evidence="2" id="KW-1185">Reference proteome</keyword>
<dbReference type="AlphaFoldDB" id="A0A1R3JMF3"/>
<gene>
    <name evidence="1" type="ORF">CCACVL1_05146</name>
</gene>
<name>A0A1R3JMF3_COCAP</name>
<dbReference type="Proteomes" id="UP000188268">
    <property type="component" value="Unassembled WGS sequence"/>
</dbReference>
<organism evidence="1 2">
    <name type="scientific">Corchorus capsularis</name>
    <name type="common">Jute</name>
    <dbReference type="NCBI Taxonomy" id="210143"/>
    <lineage>
        <taxon>Eukaryota</taxon>
        <taxon>Viridiplantae</taxon>
        <taxon>Streptophyta</taxon>
        <taxon>Embryophyta</taxon>
        <taxon>Tracheophyta</taxon>
        <taxon>Spermatophyta</taxon>
        <taxon>Magnoliopsida</taxon>
        <taxon>eudicotyledons</taxon>
        <taxon>Gunneridae</taxon>
        <taxon>Pentapetalae</taxon>
        <taxon>rosids</taxon>
        <taxon>malvids</taxon>
        <taxon>Malvales</taxon>
        <taxon>Malvaceae</taxon>
        <taxon>Grewioideae</taxon>
        <taxon>Apeibeae</taxon>
        <taxon>Corchorus</taxon>
    </lineage>
</organism>
<dbReference type="Gramene" id="OMO95960">
    <property type="protein sequence ID" value="OMO95960"/>
    <property type="gene ID" value="CCACVL1_05146"/>
</dbReference>
<accession>A0A1R3JMF3</accession>
<dbReference type="EMBL" id="AWWV01007546">
    <property type="protein sequence ID" value="OMO95960.1"/>
    <property type="molecule type" value="Genomic_DNA"/>
</dbReference>
<evidence type="ECO:0000313" key="2">
    <source>
        <dbReference type="Proteomes" id="UP000188268"/>
    </source>
</evidence>
<reference evidence="1 2" key="1">
    <citation type="submission" date="2013-09" db="EMBL/GenBank/DDBJ databases">
        <title>Corchorus capsularis genome sequencing.</title>
        <authorList>
            <person name="Alam M."/>
            <person name="Haque M.S."/>
            <person name="Islam M.S."/>
            <person name="Emdad E.M."/>
            <person name="Islam M.M."/>
            <person name="Ahmed B."/>
            <person name="Halim A."/>
            <person name="Hossen Q.M.M."/>
            <person name="Hossain M.Z."/>
            <person name="Ahmed R."/>
            <person name="Khan M.M."/>
            <person name="Islam R."/>
            <person name="Rashid M.M."/>
            <person name="Khan S.A."/>
            <person name="Rahman M.S."/>
            <person name="Alam M."/>
        </authorList>
    </citation>
    <scope>NUCLEOTIDE SEQUENCE [LARGE SCALE GENOMIC DNA]</scope>
    <source>
        <strain evidence="2">cv. CVL-1</strain>
        <tissue evidence="1">Whole seedling</tissue>
    </source>
</reference>
<sequence>MPSYEPLLQFDKSSINADQAVPQHFDFAKDPNKGSLPKLLFAEWLSLDQEGGNFANSGKAVASSDGFNQDHQKKKRILERKVIKADGHFGRRRSDSGEPIKASF</sequence>